<dbReference type="EMBL" id="CP135996">
    <property type="protein sequence ID" value="WOC33445.1"/>
    <property type="molecule type" value="Genomic_DNA"/>
</dbReference>
<name>A0AA97DDC6_9FIRM</name>
<reference evidence="1 2" key="2">
    <citation type="submission" date="2024-06" db="EMBL/GenBank/DDBJ databases">
        <title>Caproicibacterium argilliputei sp. nov, a novel caproic acid producing anaerobic bacterium isolated from pit mud.</title>
        <authorList>
            <person name="Xia S."/>
        </authorList>
    </citation>
    <scope>NUCLEOTIDE SEQUENCE [LARGE SCALE GENOMIC DNA]</scope>
    <source>
        <strain evidence="1 2">ZCY20-5</strain>
    </source>
</reference>
<reference evidence="2" key="1">
    <citation type="submission" date="2024-06" db="EMBL/GenBank/DDBJ databases">
        <title>Caproicibacterium argilliputei sp. nov, a novel caproic acid producing anaerobic bacterium isolated from pit mud.</title>
        <authorList>
            <person name="Zeng C."/>
        </authorList>
    </citation>
    <scope>NUCLEOTIDE SEQUENCE [LARGE SCALE GENOMIC DNA]</scope>
    <source>
        <strain evidence="2">ZCY20-5</strain>
    </source>
</reference>
<protein>
    <submittedName>
        <fullName evidence="1">Uncharacterized protein</fullName>
    </submittedName>
</protein>
<sequence length="102" mass="11504">MSRKKCRLSPEELNMHEQAVKLRKMTDRQLVACFAAEKKAAYEDGEFQGKREVLKHQRPSNQVIGDTGVKAFLEDIQSVSGIGTVTMKKLHNLAEERGYLGV</sequence>
<keyword evidence="2" id="KW-1185">Reference proteome</keyword>
<evidence type="ECO:0000313" key="1">
    <source>
        <dbReference type="EMBL" id="WOC33445.1"/>
    </source>
</evidence>
<dbReference type="RefSeq" id="WP_275845844.1">
    <property type="nucleotide sequence ID" value="NZ_CP135996.1"/>
</dbReference>
<reference evidence="2" key="3">
    <citation type="submission" date="2024-06" db="EMBL/GenBank/DDBJ databases">
        <authorList>
            <person name="Zeng C."/>
        </authorList>
    </citation>
    <scope>NUCLEOTIDE SEQUENCE [LARGE SCALE GENOMIC DNA]</scope>
    <source>
        <strain evidence="2">ZCY20-5</strain>
    </source>
</reference>
<gene>
    <name evidence="1" type="ORF">PXC00_06155</name>
</gene>
<proteinExistence type="predicted"/>
<accession>A0AA97DDC6</accession>
<dbReference type="AlphaFoldDB" id="A0AA97DDC6"/>
<organism evidence="1 2">
    <name type="scientific">Caproicibacterium argilliputei</name>
    <dbReference type="NCBI Taxonomy" id="3030016"/>
    <lineage>
        <taxon>Bacteria</taxon>
        <taxon>Bacillati</taxon>
        <taxon>Bacillota</taxon>
        <taxon>Clostridia</taxon>
        <taxon>Eubacteriales</taxon>
        <taxon>Oscillospiraceae</taxon>
        <taxon>Caproicibacterium</taxon>
    </lineage>
</organism>
<evidence type="ECO:0000313" key="2">
    <source>
        <dbReference type="Proteomes" id="UP001300604"/>
    </source>
</evidence>
<dbReference type="KEGG" id="carl:PXC00_06155"/>
<dbReference type="Proteomes" id="UP001300604">
    <property type="component" value="Chromosome"/>
</dbReference>